<sequence>MPESVLADPLARGSFDGVAATAERPSLAFTSRVGQGVNTGQAWDLAAGAPLGPPIPDFPADRADWAFGLLAGSPTVAWTHRDRLHVHDLGTGRELALDAHPDLLGLTVHHGRGAVVAVFGPANDAEVAVWDALTGDRLADFRLWLGHHSALGRRLLHATPATGALTALTGLTGLTGDSTVRLLDLERGEEIAAAPSGAATLTPSPDGLVLLSPTPEGLGVQGLDGDRLATLSTPAPCDQVAGGLVDGHLLVAAALRDAPDTLVAWNAAVPTPSHRIKLPTPANDLALAPDGTLLAATDTALYTARLCT</sequence>
<protein>
    <recommendedName>
        <fullName evidence="3">WD40 repeat domain-containing protein</fullName>
    </recommendedName>
</protein>
<dbReference type="SUPFAM" id="SSF50969">
    <property type="entry name" value="YVTN repeat-like/Quinoprotein amine dehydrogenase"/>
    <property type="match status" value="1"/>
</dbReference>
<accession>A0A7Y9GHG1</accession>
<dbReference type="AlphaFoldDB" id="A0A7Y9GHG1"/>
<dbReference type="RefSeq" id="WP_179837108.1">
    <property type="nucleotide sequence ID" value="NZ_BMRD01000002.1"/>
</dbReference>
<dbReference type="InterPro" id="IPR011044">
    <property type="entry name" value="Quino_amine_DH_bsu"/>
</dbReference>
<dbReference type="Gene3D" id="2.130.10.10">
    <property type="entry name" value="YVTN repeat-like/Quinoprotein amine dehydrogenase"/>
    <property type="match status" value="1"/>
</dbReference>
<dbReference type="EMBL" id="JACCBT010000001">
    <property type="protein sequence ID" value="NYE16588.1"/>
    <property type="molecule type" value="Genomic_DNA"/>
</dbReference>
<dbReference type="InterPro" id="IPR015943">
    <property type="entry name" value="WD40/YVTN_repeat-like_dom_sf"/>
</dbReference>
<reference evidence="1 2" key="1">
    <citation type="submission" date="2020-07" db="EMBL/GenBank/DDBJ databases">
        <title>Sequencing the genomes of 1000 actinobacteria strains.</title>
        <authorList>
            <person name="Klenk H.-P."/>
        </authorList>
    </citation>
    <scope>NUCLEOTIDE SEQUENCE [LARGE SCALE GENOMIC DNA]</scope>
    <source>
        <strain evidence="1 2">DSM 43461</strain>
    </source>
</reference>
<gene>
    <name evidence="1" type="ORF">BJ999_006884</name>
</gene>
<name>A0A7Y9GHG1_9ACTN</name>
<evidence type="ECO:0000313" key="1">
    <source>
        <dbReference type="EMBL" id="NYE16588.1"/>
    </source>
</evidence>
<proteinExistence type="predicted"/>
<dbReference type="Proteomes" id="UP000591272">
    <property type="component" value="Unassembled WGS sequence"/>
</dbReference>
<comment type="caution">
    <text evidence="1">The sequence shown here is derived from an EMBL/GenBank/DDBJ whole genome shotgun (WGS) entry which is preliminary data.</text>
</comment>
<organism evidence="1 2">
    <name type="scientific">Actinomadura citrea</name>
    <dbReference type="NCBI Taxonomy" id="46158"/>
    <lineage>
        <taxon>Bacteria</taxon>
        <taxon>Bacillati</taxon>
        <taxon>Actinomycetota</taxon>
        <taxon>Actinomycetes</taxon>
        <taxon>Streptosporangiales</taxon>
        <taxon>Thermomonosporaceae</taxon>
        <taxon>Actinomadura</taxon>
    </lineage>
</organism>
<evidence type="ECO:0000313" key="2">
    <source>
        <dbReference type="Proteomes" id="UP000591272"/>
    </source>
</evidence>
<keyword evidence="2" id="KW-1185">Reference proteome</keyword>
<evidence type="ECO:0008006" key="3">
    <source>
        <dbReference type="Google" id="ProtNLM"/>
    </source>
</evidence>